<dbReference type="PROSITE" id="PS50850">
    <property type="entry name" value="MFS"/>
    <property type="match status" value="1"/>
</dbReference>
<feature type="transmembrane region" description="Helical" evidence="4">
    <location>
        <begin position="250"/>
        <end position="268"/>
    </location>
</feature>
<dbReference type="Proteomes" id="UP000584642">
    <property type="component" value="Unassembled WGS sequence"/>
</dbReference>
<keyword evidence="7" id="KW-1185">Reference proteome</keyword>
<evidence type="ECO:0000256" key="1">
    <source>
        <dbReference type="ARBA" id="ARBA00022692"/>
    </source>
</evidence>
<feature type="transmembrane region" description="Helical" evidence="4">
    <location>
        <begin position="310"/>
        <end position="335"/>
    </location>
</feature>
<dbReference type="PANTHER" id="PTHR23527:SF1">
    <property type="entry name" value="BLL3282 PROTEIN"/>
    <property type="match status" value="1"/>
</dbReference>
<evidence type="ECO:0000313" key="6">
    <source>
        <dbReference type="EMBL" id="NYZ22513.1"/>
    </source>
</evidence>
<feature type="transmembrane region" description="Helical" evidence="4">
    <location>
        <begin position="46"/>
        <end position="67"/>
    </location>
</feature>
<dbReference type="InterPro" id="IPR011701">
    <property type="entry name" value="MFS"/>
</dbReference>
<dbReference type="SUPFAM" id="SSF103473">
    <property type="entry name" value="MFS general substrate transporter"/>
    <property type="match status" value="1"/>
</dbReference>
<keyword evidence="1 4" id="KW-0812">Transmembrane</keyword>
<evidence type="ECO:0000313" key="7">
    <source>
        <dbReference type="Proteomes" id="UP000584642"/>
    </source>
</evidence>
<organism evidence="6 7">
    <name type="scientific">Azospirillum oleiclasticum</name>
    <dbReference type="NCBI Taxonomy" id="2735135"/>
    <lineage>
        <taxon>Bacteria</taxon>
        <taxon>Pseudomonadati</taxon>
        <taxon>Pseudomonadota</taxon>
        <taxon>Alphaproteobacteria</taxon>
        <taxon>Rhodospirillales</taxon>
        <taxon>Azospirillaceae</taxon>
        <taxon>Azospirillum</taxon>
    </lineage>
</organism>
<comment type="caution">
    <text evidence="6">The sequence shown here is derived from an EMBL/GenBank/DDBJ whole genome shotgun (WGS) entry which is preliminary data.</text>
</comment>
<feature type="transmembrane region" description="Helical" evidence="4">
    <location>
        <begin position="280"/>
        <end position="304"/>
    </location>
</feature>
<sequence>MPHGMSMPPATPPLAPALAAMAGLQAVVSIALFAPGVLAPALGIDAAMLGLFPAAVFAVGMATVVWGGTLVGRFGSFGVARLAMLAVAGSMGLAALAAEYGAVPFLLAGVLLAFAFGPETPASSALLGRLATPAQRPLVFSIRQTGNQLGALVGSLALPLLATTIDPRLGYLVIAGIAVAAAVLFSAMAGRYDHLTHDAGGRRVRLVEALGIVRRDPQMLRLALAAGPYSAMQMVLNTYFVTFAVETLDIPYVIAGLVMAAAQAGGLLGRLGWGLAGLRLFVPGRIVAGLGFGMAAASTALALAGEALPVPALGVLMFLFGLTASGWNGVFLAEVARLAPAARVAEATGAILVPSFLGLVLAPGLVTLAVLLGGGLAAAYLVLALLTAISGLSLLRNPR</sequence>
<proteinExistence type="predicted"/>
<feature type="transmembrane region" description="Helical" evidence="4">
    <location>
        <begin position="12"/>
        <end position="34"/>
    </location>
</feature>
<feature type="transmembrane region" description="Helical" evidence="4">
    <location>
        <begin position="171"/>
        <end position="192"/>
    </location>
</feature>
<evidence type="ECO:0000256" key="4">
    <source>
        <dbReference type="SAM" id="Phobius"/>
    </source>
</evidence>
<evidence type="ECO:0000256" key="3">
    <source>
        <dbReference type="ARBA" id="ARBA00023136"/>
    </source>
</evidence>
<dbReference type="Pfam" id="PF07690">
    <property type="entry name" value="MFS_1"/>
    <property type="match status" value="1"/>
</dbReference>
<accession>A0ABX2TE33</accession>
<dbReference type="PANTHER" id="PTHR23527">
    <property type="entry name" value="BLL3282 PROTEIN"/>
    <property type="match status" value="1"/>
</dbReference>
<evidence type="ECO:0000259" key="5">
    <source>
        <dbReference type="PROSITE" id="PS50850"/>
    </source>
</evidence>
<dbReference type="InterPro" id="IPR036259">
    <property type="entry name" value="MFS_trans_sf"/>
</dbReference>
<reference evidence="6 7" key="1">
    <citation type="submission" date="2020-05" db="EMBL/GenBank/DDBJ databases">
        <title>Azospirillum oleiclasticum sp. nov, a nitrogen-fixing and heavy crude oil-emulsifying bacterium isolated from the crude oil of Yumen Oilfield.</title>
        <authorList>
            <person name="Wu D."/>
            <person name="Cai M."/>
            <person name="Zhang X."/>
        </authorList>
    </citation>
    <scope>NUCLEOTIDE SEQUENCE [LARGE SCALE GENOMIC DNA]</scope>
    <source>
        <strain evidence="6 7">ROY-1-1-2</strain>
    </source>
</reference>
<gene>
    <name evidence="6" type="ORF">HND93_22620</name>
</gene>
<dbReference type="InterPro" id="IPR052952">
    <property type="entry name" value="MFS-Transporter"/>
</dbReference>
<feature type="transmembrane region" description="Helical" evidence="4">
    <location>
        <begin position="347"/>
        <end position="371"/>
    </location>
</feature>
<protein>
    <submittedName>
        <fullName evidence="6">MFS transporter</fullName>
    </submittedName>
</protein>
<name>A0ABX2TE33_9PROT</name>
<keyword evidence="2 4" id="KW-1133">Transmembrane helix</keyword>
<evidence type="ECO:0000256" key="2">
    <source>
        <dbReference type="ARBA" id="ARBA00022989"/>
    </source>
</evidence>
<keyword evidence="3 4" id="KW-0472">Membrane</keyword>
<dbReference type="InterPro" id="IPR020846">
    <property type="entry name" value="MFS_dom"/>
</dbReference>
<dbReference type="Gene3D" id="1.20.1250.20">
    <property type="entry name" value="MFS general substrate transporter like domains"/>
    <property type="match status" value="1"/>
</dbReference>
<dbReference type="EMBL" id="JABFDB010000019">
    <property type="protein sequence ID" value="NYZ22513.1"/>
    <property type="molecule type" value="Genomic_DNA"/>
</dbReference>
<feature type="domain" description="Major facilitator superfamily (MFS) profile" evidence="5">
    <location>
        <begin position="1"/>
        <end position="399"/>
    </location>
</feature>
<feature type="transmembrane region" description="Helical" evidence="4">
    <location>
        <begin position="377"/>
        <end position="395"/>
    </location>
</feature>